<dbReference type="GeneID" id="17261150"/>
<evidence type="ECO:0000256" key="1">
    <source>
        <dbReference type="SAM" id="MobiDB-lite"/>
    </source>
</evidence>
<dbReference type="KEGG" id="ehx:EMIHUDRAFT_445710"/>
<keyword evidence="3" id="KW-1185">Reference proteome</keyword>
<dbReference type="Proteomes" id="UP000013827">
    <property type="component" value="Unassembled WGS sequence"/>
</dbReference>
<reference evidence="2" key="2">
    <citation type="submission" date="2024-10" db="UniProtKB">
        <authorList>
            <consortium name="EnsemblProtists"/>
        </authorList>
    </citation>
    <scope>IDENTIFICATION</scope>
</reference>
<evidence type="ECO:0000313" key="2">
    <source>
        <dbReference type="EnsemblProtists" id="EOD15003"/>
    </source>
</evidence>
<feature type="compositionally biased region" description="Basic residues" evidence="1">
    <location>
        <begin position="94"/>
        <end position="103"/>
    </location>
</feature>
<proteinExistence type="predicted"/>
<reference evidence="3" key="1">
    <citation type="journal article" date="2013" name="Nature">
        <title>Pan genome of the phytoplankton Emiliania underpins its global distribution.</title>
        <authorList>
            <person name="Read B.A."/>
            <person name="Kegel J."/>
            <person name="Klute M.J."/>
            <person name="Kuo A."/>
            <person name="Lefebvre S.C."/>
            <person name="Maumus F."/>
            <person name="Mayer C."/>
            <person name="Miller J."/>
            <person name="Monier A."/>
            <person name="Salamov A."/>
            <person name="Young J."/>
            <person name="Aguilar M."/>
            <person name="Claverie J.M."/>
            <person name="Frickenhaus S."/>
            <person name="Gonzalez K."/>
            <person name="Herman E.K."/>
            <person name="Lin Y.C."/>
            <person name="Napier J."/>
            <person name="Ogata H."/>
            <person name="Sarno A.F."/>
            <person name="Shmutz J."/>
            <person name="Schroeder D."/>
            <person name="de Vargas C."/>
            <person name="Verret F."/>
            <person name="von Dassow P."/>
            <person name="Valentin K."/>
            <person name="Van de Peer Y."/>
            <person name="Wheeler G."/>
            <person name="Dacks J.B."/>
            <person name="Delwiche C.F."/>
            <person name="Dyhrman S.T."/>
            <person name="Glockner G."/>
            <person name="John U."/>
            <person name="Richards T."/>
            <person name="Worden A.Z."/>
            <person name="Zhang X."/>
            <person name="Grigoriev I.V."/>
            <person name="Allen A.E."/>
            <person name="Bidle K."/>
            <person name="Borodovsky M."/>
            <person name="Bowler C."/>
            <person name="Brownlee C."/>
            <person name="Cock J.M."/>
            <person name="Elias M."/>
            <person name="Gladyshev V.N."/>
            <person name="Groth M."/>
            <person name="Guda C."/>
            <person name="Hadaegh A."/>
            <person name="Iglesias-Rodriguez M.D."/>
            <person name="Jenkins J."/>
            <person name="Jones B.M."/>
            <person name="Lawson T."/>
            <person name="Leese F."/>
            <person name="Lindquist E."/>
            <person name="Lobanov A."/>
            <person name="Lomsadze A."/>
            <person name="Malik S.B."/>
            <person name="Marsh M.E."/>
            <person name="Mackinder L."/>
            <person name="Mock T."/>
            <person name="Mueller-Roeber B."/>
            <person name="Pagarete A."/>
            <person name="Parker M."/>
            <person name="Probert I."/>
            <person name="Quesneville H."/>
            <person name="Raines C."/>
            <person name="Rensing S.A."/>
            <person name="Riano-Pachon D.M."/>
            <person name="Richier S."/>
            <person name="Rokitta S."/>
            <person name="Shiraiwa Y."/>
            <person name="Soanes D.M."/>
            <person name="van der Giezen M."/>
            <person name="Wahlund T.M."/>
            <person name="Williams B."/>
            <person name="Wilson W."/>
            <person name="Wolfe G."/>
            <person name="Wurch L.L."/>
        </authorList>
    </citation>
    <scope>NUCLEOTIDE SEQUENCE</scope>
</reference>
<feature type="compositionally biased region" description="Low complexity" evidence="1">
    <location>
        <begin position="104"/>
        <end position="117"/>
    </location>
</feature>
<protein>
    <submittedName>
        <fullName evidence="2">Uncharacterized protein</fullName>
    </submittedName>
</protein>
<dbReference type="RefSeq" id="XP_005767432.1">
    <property type="nucleotide sequence ID" value="XM_005767375.1"/>
</dbReference>
<evidence type="ECO:0000313" key="3">
    <source>
        <dbReference type="Proteomes" id="UP000013827"/>
    </source>
</evidence>
<feature type="compositionally biased region" description="Low complexity" evidence="1">
    <location>
        <begin position="182"/>
        <end position="191"/>
    </location>
</feature>
<organism evidence="2 3">
    <name type="scientific">Emiliania huxleyi (strain CCMP1516)</name>
    <dbReference type="NCBI Taxonomy" id="280463"/>
    <lineage>
        <taxon>Eukaryota</taxon>
        <taxon>Haptista</taxon>
        <taxon>Haptophyta</taxon>
        <taxon>Prymnesiophyceae</taxon>
        <taxon>Isochrysidales</taxon>
        <taxon>Noelaerhabdaceae</taxon>
        <taxon>Emiliania</taxon>
    </lineage>
</organism>
<dbReference type="HOGENOM" id="CLU_1182814_0_0_1"/>
<feature type="region of interest" description="Disordered" evidence="1">
    <location>
        <begin position="134"/>
        <end position="235"/>
    </location>
</feature>
<dbReference type="EnsemblProtists" id="EOD15003">
    <property type="protein sequence ID" value="EOD15003"/>
    <property type="gene ID" value="EMIHUDRAFT_445710"/>
</dbReference>
<dbReference type="PaxDb" id="2903-EOD15003"/>
<feature type="region of interest" description="Disordered" evidence="1">
    <location>
        <begin position="1"/>
        <end position="119"/>
    </location>
</feature>
<accession>A0A0D3IUR8</accession>
<dbReference type="AlphaFoldDB" id="A0A0D3IUR8"/>
<sequence length="235" mass="25277">RLLRSGPLLRCPKSCFRASPSTTRKLAPPSRRRALLPAAPFPPGSASADSERRSLAGHSQPAGVEPAHRSKGAGTAAPRAAPPPRARAPTRPLRSPRRARAPRHSLLPLTPPLFLARPPVPPWRVRDGAQHLHRLPRGACPPAREPEGPSLQRSSDSHPSRPGLPPRLPCCARASPPPPLTPLTRLALPSRSSGDGEDAQLEGLRGPRRHRPQHRLLPPPPRRDRGAQPARVAAC</sequence>
<name>A0A0D3IUR8_EMIH1</name>